<dbReference type="EMBL" id="CAADIL010000007">
    <property type="protein sequence ID" value="VFR65231.1"/>
    <property type="molecule type" value="Genomic_DNA"/>
</dbReference>
<organism evidence="2">
    <name type="scientific">plant metagenome</name>
    <dbReference type="NCBI Taxonomy" id="1297885"/>
    <lineage>
        <taxon>unclassified sequences</taxon>
        <taxon>metagenomes</taxon>
        <taxon>organismal metagenomes</taxon>
    </lineage>
</organism>
<dbReference type="EMBL" id="CAADIJ010000018">
    <property type="protein sequence ID" value="VFR73998.1"/>
    <property type="molecule type" value="Genomic_DNA"/>
</dbReference>
<dbReference type="EMBL" id="CAADIC010000026">
    <property type="protein sequence ID" value="VFR41154.1"/>
    <property type="molecule type" value="Genomic_DNA"/>
</dbReference>
<reference evidence="2" key="1">
    <citation type="submission" date="2019-03" db="EMBL/GenBank/DDBJ databases">
        <authorList>
            <person name="Danneels B."/>
        </authorList>
    </citation>
    <scope>NUCLEOTIDE SEQUENCE</scope>
</reference>
<evidence type="ECO:0000313" key="1">
    <source>
        <dbReference type="EMBL" id="VFR41154.1"/>
    </source>
</evidence>
<dbReference type="AlphaFoldDB" id="A0A484STJ7"/>
<accession>A0A484STJ7</accession>
<evidence type="ECO:0000313" key="3">
    <source>
        <dbReference type="EMBL" id="VFR73998.1"/>
    </source>
</evidence>
<sequence>MAIETHGLNTPSKNARNIGVPCVNRMRRTWSRSSIKKSSVGRRLRWIRDLHHGIKPLPVRASRPTVPKNR</sequence>
<protein>
    <submittedName>
        <fullName evidence="2">Uncharacterized protein</fullName>
    </submittedName>
</protein>
<gene>
    <name evidence="1" type="ORF">ANDA3_0265</name>
    <name evidence="2" type="ORF">DAR2_0137</name>
    <name evidence="3" type="ORF">DAR3_4582</name>
</gene>
<evidence type="ECO:0000313" key="2">
    <source>
        <dbReference type="EMBL" id="VFR65231.1"/>
    </source>
</evidence>
<name>A0A484STJ7_9ZZZZ</name>
<proteinExistence type="predicted"/>